<keyword evidence="2" id="KW-1133">Transmembrane helix</keyword>
<keyword evidence="2" id="KW-0812">Transmembrane</keyword>
<evidence type="ECO:0000313" key="3">
    <source>
        <dbReference type="EMBL" id="MFD1481039.1"/>
    </source>
</evidence>
<proteinExistence type="predicted"/>
<evidence type="ECO:0000256" key="1">
    <source>
        <dbReference type="SAM" id="MobiDB-lite"/>
    </source>
</evidence>
<name>A0ABW4DWR5_9RHOB</name>
<keyword evidence="2" id="KW-0472">Membrane</keyword>
<evidence type="ECO:0000313" key="4">
    <source>
        <dbReference type="Proteomes" id="UP001597302"/>
    </source>
</evidence>
<evidence type="ECO:0000256" key="2">
    <source>
        <dbReference type="SAM" id="Phobius"/>
    </source>
</evidence>
<reference evidence="4" key="1">
    <citation type="journal article" date="2019" name="Int. J. Syst. Evol. Microbiol.">
        <title>The Global Catalogue of Microorganisms (GCM) 10K type strain sequencing project: providing services to taxonomists for standard genome sequencing and annotation.</title>
        <authorList>
            <consortium name="The Broad Institute Genomics Platform"/>
            <consortium name="The Broad Institute Genome Sequencing Center for Infectious Disease"/>
            <person name="Wu L."/>
            <person name="Ma J."/>
        </authorList>
    </citation>
    <scope>NUCLEOTIDE SEQUENCE [LARGE SCALE GENOMIC DNA]</scope>
    <source>
        <strain evidence="4">CCM 8875</strain>
    </source>
</reference>
<protein>
    <submittedName>
        <fullName evidence="3">Uncharacterized protein</fullName>
    </submittedName>
</protein>
<feature type="region of interest" description="Disordered" evidence="1">
    <location>
        <begin position="1"/>
        <end position="46"/>
    </location>
</feature>
<gene>
    <name evidence="3" type="ORF">ACFQ5P_07015</name>
</gene>
<sequence>MSRRSPSEQRDPSGSKPLPGSVDEASVADDNRIDQSAGEGGRPADMSYYRVQPKAGALMLLGTIGLPVAIILLVVIVAVVVF</sequence>
<dbReference type="EMBL" id="JBHTOQ010000017">
    <property type="protein sequence ID" value="MFD1481039.1"/>
    <property type="molecule type" value="Genomic_DNA"/>
</dbReference>
<dbReference type="Proteomes" id="UP001597302">
    <property type="component" value="Unassembled WGS sequence"/>
</dbReference>
<comment type="caution">
    <text evidence="3">The sequence shown here is derived from an EMBL/GenBank/DDBJ whole genome shotgun (WGS) entry which is preliminary data.</text>
</comment>
<dbReference type="RefSeq" id="WP_131575579.1">
    <property type="nucleotide sequence ID" value="NZ_CBCSAJ010000037.1"/>
</dbReference>
<accession>A0ABW4DWR5</accession>
<feature type="compositionally biased region" description="Basic and acidic residues" evidence="1">
    <location>
        <begin position="1"/>
        <end position="13"/>
    </location>
</feature>
<feature type="transmembrane region" description="Helical" evidence="2">
    <location>
        <begin position="56"/>
        <end position="81"/>
    </location>
</feature>
<organism evidence="3 4">
    <name type="scientific">Paracoccus nototheniae</name>
    <dbReference type="NCBI Taxonomy" id="2489002"/>
    <lineage>
        <taxon>Bacteria</taxon>
        <taxon>Pseudomonadati</taxon>
        <taxon>Pseudomonadota</taxon>
        <taxon>Alphaproteobacteria</taxon>
        <taxon>Rhodobacterales</taxon>
        <taxon>Paracoccaceae</taxon>
        <taxon>Paracoccus</taxon>
    </lineage>
</organism>
<keyword evidence="4" id="KW-1185">Reference proteome</keyword>